<accession>A0A803NL14</accession>
<proteinExistence type="predicted"/>
<protein>
    <submittedName>
        <fullName evidence="1">Uncharacterized protein</fullName>
    </submittedName>
</protein>
<evidence type="ECO:0000313" key="1">
    <source>
        <dbReference type="EnsemblPlants" id="cds.evm.model.01.2401"/>
    </source>
</evidence>
<reference evidence="1" key="1">
    <citation type="submission" date="2018-11" db="EMBL/GenBank/DDBJ databases">
        <authorList>
            <person name="Grassa J C."/>
        </authorList>
    </citation>
    <scope>NUCLEOTIDE SEQUENCE [LARGE SCALE GENOMIC DNA]</scope>
</reference>
<reference evidence="1" key="2">
    <citation type="submission" date="2021-03" db="UniProtKB">
        <authorList>
            <consortium name="EnsemblPlants"/>
        </authorList>
    </citation>
    <scope>IDENTIFICATION</scope>
</reference>
<organism evidence="1 2">
    <name type="scientific">Cannabis sativa</name>
    <name type="common">Hemp</name>
    <name type="synonym">Marijuana</name>
    <dbReference type="NCBI Taxonomy" id="3483"/>
    <lineage>
        <taxon>Eukaryota</taxon>
        <taxon>Viridiplantae</taxon>
        <taxon>Streptophyta</taxon>
        <taxon>Embryophyta</taxon>
        <taxon>Tracheophyta</taxon>
        <taxon>Spermatophyta</taxon>
        <taxon>Magnoliopsida</taxon>
        <taxon>eudicotyledons</taxon>
        <taxon>Gunneridae</taxon>
        <taxon>Pentapetalae</taxon>
        <taxon>rosids</taxon>
        <taxon>fabids</taxon>
        <taxon>Rosales</taxon>
        <taxon>Cannabaceae</taxon>
        <taxon>Cannabis</taxon>
    </lineage>
</organism>
<dbReference type="Proteomes" id="UP000596661">
    <property type="component" value="Chromosome 1"/>
</dbReference>
<dbReference type="Gramene" id="evm.model.01.2401">
    <property type="protein sequence ID" value="cds.evm.model.01.2401"/>
    <property type="gene ID" value="evm.TU.01.2401"/>
</dbReference>
<evidence type="ECO:0000313" key="2">
    <source>
        <dbReference type="Proteomes" id="UP000596661"/>
    </source>
</evidence>
<sequence>MLLSARCNLAEPQYLSSNPIARPLFLSQVIVAFSLGDLDFEIMSTKPRKSKTPQGPSVTFEAELIESKVRAIGEYVGRVLKSCSIKQRQGCGILLVIADQKYKSRLLVDWASQGKTRFTGGLILPEPQWLIGVVGQVVQVLVTPIAMAGWQALHWEFWPSLLKIGLWVTRSPMLWDRSSSYWSARGAPLRCWPAKGWPIKGVAVLENPGRPPDK</sequence>
<dbReference type="EnsemblPlants" id="evm.model.01.2401">
    <property type="protein sequence ID" value="cds.evm.model.01.2401"/>
    <property type="gene ID" value="evm.TU.01.2401"/>
</dbReference>
<dbReference type="AlphaFoldDB" id="A0A803NL14"/>
<dbReference type="EMBL" id="UZAU01000073">
    <property type="status" value="NOT_ANNOTATED_CDS"/>
    <property type="molecule type" value="Genomic_DNA"/>
</dbReference>
<name>A0A803NL14_CANSA</name>
<keyword evidence="2" id="KW-1185">Reference proteome</keyword>